<dbReference type="KEGG" id="pdio:PDMSB3_3426"/>
<dbReference type="AlphaFoldDB" id="A0A5Q4Z2F6"/>
<reference evidence="2 3" key="1">
    <citation type="submission" date="2019-08" db="EMBL/GenBank/DDBJ databases">
        <authorList>
            <person name="Herpell B J."/>
        </authorList>
    </citation>
    <scope>NUCLEOTIDE SEQUENCE [LARGE SCALE GENOMIC DNA]</scope>
    <source>
        <strain evidence="3">Msb3</strain>
    </source>
</reference>
<protein>
    <submittedName>
        <fullName evidence="2">Uncharacterized protein</fullName>
    </submittedName>
</protein>
<keyword evidence="3" id="KW-1185">Reference proteome</keyword>
<organism evidence="2 3">
    <name type="scientific">Paraburkholderia dioscoreae</name>
    <dbReference type="NCBI Taxonomy" id="2604047"/>
    <lineage>
        <taxon>Bacteria</taxon>
        <taxon>Pseudomonadati</taxon>
        <taxon>Pseudomonadota</taxon>
        <taxon>Betaproteobacteria</taxon>
        <taxon>Burkholderiales</taxon>
        <taxon>Burkholderiaceae</taxon>
        <taxon>Paraburkholderia</taxon>
    </lineage>
</organism>
<feature type="region of interest" description="Disordered" evidence="1">
    <location>
        <begin position="1"/>
        <end position="70"/>
    </location>
</feature>
<dbReference type="Proteomes" id="UP000325811">
    <property type="component" value="Chromosome I"/>
</dbReference>
<evidence type="ECO:0000256" key="1">
    <source>
        <dbReference type="SAM" id="MobiDB-lite"/>
    </source>
</evidence>
<accession>A0A5Q4Z2F6</accession>
<proteinExistence type="predicted"/>
<sequence length="70" mass="7751">MHHSRRHAETIPDTLCRQQGNRLQYSPDLSGDPPLSPRRHPKGMEQTVPFGVPSAAGWPARASGLPDVRK</sequence>
<dbReference type="EMBL" id="LR699553">
    <property type="protein sequence ID" value="VVD29882.1"/>
    <property type="molecule type" value="Genomic_DNA"/>
</dbReference>
<evidence type="ECO:0000313" key="2">
    <source>
        <dbReference type="EMBL" id="VVD29882.1"/>
    </source>
</evidence>
<name>A0A5Q4Z2F6_9BURK</name>
<evidence type="ECO:0000313" key="3">
    <source>
        <dbReference type="Proteomes" id="UP000325811"/>
    </source>
</evidence>
<gene>
    <name evidence="2" type="ORF">PDMSB3_3426</name>
</gene>